<evidence type="ECO:0000313" key="3">
    <source>
        <dbReference type="RefSeq" id="XP_030618017.1"/>
    </source>
</evidence>
<dbReference type="RefSeq" id="XP_030618017.1">
    <property type="nucleotide sequence ID" value="XM_030762157.1"/>
</dbReference>
<dbReference type="InParanoid" id="A0A7F8KE22"/>
<organism evidence="2 3">
    <name type="scientific">Delphinapterus leucas</name>
    <name type="common">Beluga whale</name>
    <dbReference type="NCBI Taxonomy" id="9749"/>
    <lineage>
        <taxon>Eukaryota</taxon>
        <taxon>Metazoa</taxon>
        <taxon>Chordata</taxon>
        <taxon>Craniata</taxon>
        <taxon>Vertebrata</taxon>
        <taxon>Euteleostomi</taxon>
        <taxon>Mammalia</taxon>
        <taxon>Eutheria</taxon>
        <taxon>Laurasiatheria</taxon>
        <taxon>Artiodactyla</taxon>
        <taxon>Whippomorpha</taxon>
        <taxon>Cetacea</taxon>
        <taxon>Odontoceti</taxon>
        <taxon>Monodontidae</taxon>
        <taxon>Delphinapterus</taxon>
    </lineage>
</organism>
<feature type="compositionally biased region" description="Low complexity" evidence="1">
    <location>
        <begin position="187"/>
        <end position="198"/>
    </location>
</feature>
<feature type="compositionally biased region" description="Pro residues" evidence="1">
    <location>
        <begin position="30"/>
        <end position="41"/>
    </location>
</feature>
<dbReference type="AlphaFoldDB" id="A0A7F8KE22"/>
<proteinExistence type="predicted"/>
<evidence type="ECO:0000313" key="2">
    <source>
        <dbReference type="Proteomes" id="UP000248483"/>
    </source>
</evidence>
<sequence length="274" mass="27758">MATSGLTDLTGSRAGLRNKATTSGNFLPWPRCPPPARPLPAPWFGAPRGRSQRRSGRRAPGAVREAASGGAEPPLSPPPPRRLIRGLSVPPGDAGPGRALGSAPSGLANFAGPAARRAAPRAHVRSGCGAAGTSAGLGDQGLSPAPGRGASCWPEAGAGRLCPPPLPGRSSARRAESLAGGPGSGGAAPPRTPGARRPPGQEKQRPPRPPQRLGRLGRSLAEPAALGFPGSASGEPLLPEPSGSCAGRVSRGRARRRRRRRRGEGGRALPRGRD</sequence>
<feature type="compositionally biased region" description="Basic residues" evidence="1">
    <location>
        <begin position="250"/>
        <end position="262"/>
    </location>
</feature>
<accession>A0A7F8KE22</accession>
<protein>
    <submittedName>
        <fullName evidence="3">Collagen alpha-1(III) chain-like</fullName>
    </submittedName>
</protein>
<feature type="compositionally biased region" description="Low complexity" evidence="1">
    <location>
        <begin position="58"/>
        <end position="73"/>
    </location>
</feature>
<dbReference type="GeneID" id="111182944"/>
<reference evidence="3" key="1">
    <citation type="submission" date="2025-08" db="UniProtKB">
        <authorList>
            <consortium name="RefSeq"/>
        </authorList>
    </citation>
    <scope>IDENTIFICATION</scope>
    <source>
        <tissue evidence="3">Blood</tissue>
    </source>
</reference>
<dbReference type="Proteomes" id="UP000248483">
    <property type="component" value="Unplaced"/>
</dbReference>
<gene>
    <name evidence="3" type="primary">LOC111182944</name>
</gene>
<dbReference type="KEGG" id="dle:111182944"/>
<evidence type="ECO:0000256" key="1">
    <source>
        <dbReference type="SAM" id="MobiDB-lite"/>
    </source>
</evidence>
<keyword evidence="2" id="KW-1185">Reference proteome</keyword>
<feature type="compositionally biased region" description="Polar residues" evidence="1">
    <location>
        <begin position="1"/>
        <end position="10"/>
    </location>
</feature>
<feature type="region of interest" description="Disordered" evidence="1">
    <location>
        <begin position="1"/>
        <end position="274"/>
    </location>
</feature>
<feature type="compositionally biased region" description="Low complexity" evidence="1">
    <location>
        <begin position="211"/>
        <end position="220"/>
    </location>
</feature>
<name>A0A7F8KE22_DELLE</name>